<dbReference type="InterPro" id="IPR036188">
    <property type="entry name" value="FAD/NAD-bd_sf"/>
</dbReference>
<evidence type="ECO:0000256" key="4">
    <source>
        <dbReference type="ARBA" id="ARBA00022679"/>
    </source>
</evidence>
<dbReference type="PANTHER" id="PTHR13847">
    <property type="entry name" value="SARCOSINE DEHYDROGENASE-RELATED"/>
    <property type="match status" value="1"/>
</dbReference>
<evidence type="ECO:0000256" key="2">
    <source>
        <dbReference type="ARBA" id="ARBA00022603"/>
    </source>
</evidence>
<feature type="domain" description="MnmC-like methyltransferase" evidence="13">
    <location>
        <begin position="118"/>
        <end position="244"/>
    </location>
</feature>
<keyword evidence="8 10" id="KW-0560">Oxidoreductase</keyword>
<dbReference type="InterPro" id="IPR047785">
    <property type="entry name" value="tRNA_MNMC2"/>
</dbReference>
<evidence type="ECO:0000256" key="9">
    <source>
        <dbReference type="ARBA" id="ARBA00023268"/>
    </source>
</evidence>
<dbReference type="NCBIfam" id="TIGR03197">
    <property type="entry name" value="MnmC_Cterm"/>
    <property type="match status" value="1"/>
</dbReference>
<name>A0ABW5EEW0_9GAMM</name>
<dbReference type="Gene3D" id="3.50.50.60">
    <property type="entry name" value="FAD/NAD(P)-binding domain"/>
    <property type="match status" value="1"/>
</dbReference>
<proteinExistence type="inferred from homology"/>
<keyword evidence="2 10" id="KW-0489">Methyltransferase</keyword>
<sequence>MSDDRLHAEIEWREDGQPLSRAFDDVYFSGGSSPQEGLEETRYVFLQQNRLPERFAALADGDVFTIGETGFGTGLNFLAARDLWRQSAPTGARLHFVSVEKFPLHRGDLERALALWPQLQPLAGQLLEQYPPFCARGVHRLQFGPVSLTLAIGEASEAFAGLRLGDNHRDRNVDAWFLDGFAPAKNPAMWTPALFENIAALSQPGATFATFTCAGIVKRGLKGAGFALQKVPGFGRKREMLRGRLKETGEPRIASTPWHLPSGSKSPSPLERGAGGEGEPKAQSIAIIGAGIAGATTARALAERGHRVTVFEQGPGPAAGASGNDQGILYAKLSPKPGPNGDFNLHALMFAQRYYRRQCPQSVHLDGLLQLAQSGKETGLQGQIDDLLQQHGARALAQRVDAAGASEIAGLPLEFGGLYFPQAGWLEPRRVCAALLEHENIELRCNTRIESLEHGKDGWQLHGTPAGNAEPQLGKALVEPARAHPDAELGLGVPGGSFRADTVIICTANAIRRFPQTAALPLRPIRGQVSGAVATDYSRRLQTALCGEGYLIPGASGHQSFGASFKLKDTDTALRDREHRENLETLAALLPEMAAEFAAQPLTGRAALRAATPDYLPMAGPVPDWDSIASTYAELRKNRKFLIPQRAHYQPNLFVLGGLGSRGFTYAPLAAELLAAWVGGEVLPVPVELAKALHPARFAVRDLGKNR</sequence>
<comment type="similarity">
    <text evidence="10">In the N-terminal section; belongs to the methyltransferase superfamily. tRNA (mnm(5)s(2)U34)-methyltransferase family.</text>
</comment>
<evidence type="ECO:0000313" key="15">
    <source>
        <dbReference type="Proteomes" id="UP001597425"/>
    </source>
</evidence>
<dbReference type="EC" id="2.1.1.61" evidence="10"/>
<dbReference type="EC" id="1.5.-.-" evidence="10"/>
<keyword evidence="15" id="KW-1185">Reference proteome</keyword>
<evidence type="ECO:0000259" key="13">
    <source>
        <dbReference type="Pfam" id="PF05430"/>
    </source>
</evidence>
<reference evidence="15" key="1">
    <citation type="journal article" date="2019" name="Int. J. Syst. Evol. Microbiol.">
        <title>The Global Catalogue of Microorganisms (GCM) 10K type strain sequencing project: providing services to taxonomists for standard genome sequencing and annotation.</title>
        <authorList>
            <consortium name="The Broad Institute Genomics Platform"/>
            <consortium name="The Broad Institute Genome Sequencing Center for Infectious Disease"/>
            <person name="Wu L."/>
            <person name="Ma J."/>
        </authorList>
    </citation>
    <scope>NUCLEOTIDE SEQUENCE [LARGE SCALE GENOMIC DNA]</scope>
    <source>
        <strain evidence="15">KCTC 12848</strain>
    </source>
</reference>
<evidence type="ECO:0000256" key="3">
    <source>
        <dbReference type="ARBA" id="ARBA00022630"/>
    </source>
</evidence>
<protein>
    <recommendedName>
        <fullName evidence="10">tRNA 5-methylaminomethyl-2-thiouridine biosynthesis bifunctional protein MnmC</fullName>
        <shortName evidence="10">tRNA mnm(5)s(2)U biosynthesis bifunctional protein</shortName>
    </recommendedName>
    <domain>
        <recommendedName>
            <fullName evidence="10">tRNA (mnm(5)s(2)U34)-methyltransferase</fullName>
            <ecNumber evidence="10">2.1.1.61</ecNumber>
        </recommendedName>
    </domain>
    <domain>
        <recommendedName>
            <fullName evidence="10">FAD-dependent cmnm(5)s(2)U34 oxidoreductase</fullName>
            <ecNumber evidence="10">1.5.-.-</ecNumber>
        </recommendedName>
    </domain>
</protein>
<dbReference type="InterPro" id="IPR008471">
    <property type="entry name" value="MnmC-like_methylTransf"/>
</dbReference>
<evidence type="ECO:0000313" key="14">
    <source>
        <dbReference type="EMBL" id="MFD2312111.1"/>
    </source>
</evidence>
<evidence type="ECO:0000256" key="7">
    <source>
        <dbReference type="ARBA" id="ARBA00022827"/>
    </source>
</evidence>
<keyword evidence="3 10" id="KW-0285">Flavoprotein</keyword>
<gene>
    <name evidence="10 14" type="primary">mnmC</name>
    <name evidence="14" type="ORF">ACFSKX_16945</name>
</gene>
<dbReference type="Proteomes" id="UP001597425">
    <property type="component" value="Unassembled WGS sequence"/>
</dbReference>
<comment type="cofactor">
    <cofactor evidence="10">
        <name>FAD</name>
        <dbReference type="ChEBI" id="CHEBI:57692"/>
    </cofactor>
</comment>
<dbReference type="Gene3D" id="3.30.9.10">
    <property type="entry name" value="D-Amino Acid Oxidase, subunit A, domain 2"/>
    <property type="match status" value="1"/>
</dbReference>
<dbReference type="SUPFAM" id="SSF54373">
    <property type="entry name" value="FAD-linked reductases, C-terminal domain"/>
    <property type="match status" value="1"/>
</dbReference>
<dbReference type="InterPro" id="IPR023032">
    <property type="entry name" value="tRNA_MAMT_biosynth_bifunc_MnmC"/>
</dbReference>
<feature type="region of interest" description="FAD-dependent cmnm(5)s(2)U34 oxidoreductase" evidence="10">
    <location>
        <begin position="288"/>
        <end position="707"/>
    </location>
</feature>
<evidence type="ECO:0000256" key="8">
    <source>
        <dbReference type="ARBA" id="ARBA00023002"/>
    </source>
</evidence>
<dbReference type="InterPro" id="IPR029063">
    <property type="entry name" value="SAM-dependent_MTases_sf"/>
</dbReference>
<feature type="region of interest" description="tRNA (mnm(5)s(2)U34)-methyltransferase" evidence="10">
    <location>
        <begin position="1"/>
        <end position="246"/>
    </location>
</feature>
<keyword evidence="6 10" id="KW-0819">tRNA processing</keyword>
<keyword evidence="4 10" id="KW-0808">Transferase</keyword>
<comment type="subcellular location">
    <subcellularLocation>
        <location evidence="10">Cytoplasm</location>
    </subcellularLocation>
</comment>
<comment type="function">
    <text evidence="10">Catalyzes the last two steps in the biosynthesis of 5-methylaminomethyl-2-thiouridine (mnm(5)s(2)U) at the wobble position (U34) in tRNA. Catalyzes the FAD-dependent demodification of cmnm(5)s(2)U34 to nm(5)s(2)U34, followed by the transfer of a methyl group from S-adenosyl-L-methionine to nm(5)s(2)U34, to form mnm(5)s(2)U34.</text>
</comment>
<dbReference type="InterPro" id="IPR006076">
    <property type="entry name" value="FAD-dep_OxRdtase"/>
</dbReference>
<keyword evidence="1 10" id="KW-0963">Cytoplasm</keyword>
<dbReference type="Pfam" id="PF01266">
    <property type="entry name" value="DAO"/>
    <property type="match status" value="1"/>
</dbReference>
<keyword evidence="9 10" id="KW-0511">Multifunctional enzyme</keyword>
<dbReference type="SUPFAM" id="SSF51905">
    <property type="entry name" value="FAD/NAD(P)-binding domain"/>
    <property type="match status" value="1"/>
</dbReference>
<comment type="similarity">
    <text evidence="10">In the C-terminal section; belongs to the DAO family.</text>
</comment>
<evidence type="ECO:0000256" key="6">
    <source>
        <dbReference type="ARBA" id="ARBA00022694"/>
    </source>
</evidence>
<dbReference type="Pfam" id="PF05430">
    <property type="entry name" value="Methyltransf_30"/>
    <property type="match status" value="1"/>
</dbReference>
<evidence type="ECO:0000256" key="5">
    <source>
        <dbReference type="ARBA" id="ARBA00022691"/>
    </source>
</evidence>
<accession>A0ABW5EEW0</accession>
<dbReference type="RefSeq" id="WP_265721285.1">
    <property type="nucleotide sequence ID" value="NZ_JAPIVK010000010.1"/>
</dbReference>
<keyword evidence="7 10" id="KW-0274">FAD</keyword>
<dbReference type="HAMAP" id="MF_01102">
    <property type="entry name" value="MnmC"/>
    <property type="match status" value="1"/>
</dbReference>
<feature type="region of interest" description="Disordered" evidence="11">
    <location>
        <begin position="248"/>
        <end position="279"/>
    </location>
</feature>
<organism evidence="14 15">
    <name type="scientific">Microbulbifer halophilus</name>
    <dbReference type="NCBI Taxonomy" id="453963"/>
    <lineage>
        <taxon>Bacteria</taxon>
        <taxon>Pseudomonadati</taxon>
        <taxon>Pseudomonadota</taxon>
        <taxon>Gammaproteobacteria</taxon>
        <taxon>Cellvibrionales</taxon>
        <taxon>Microbulbiferaceae</taxon>
        <taxon>Microbulbifer</taxon>
    </lineage>
</organism>
<comment type="caution">
    <text evidence="14">The sequence shown here is derived from an EMBL/GenBank/DDBJ whole genome shotgun (WGS) entry which is preliminary data.</text>
</comment>
<evidence type="ECO:0000259" key="12">
    <source>
        <dbReference type="Pfam" id="PF01266"/>
    </source>
</evidence>
<evidence type="ECO:0000256" key="1">
    <source>
        <dbReference type="ARBA" id="ARBA00022490"/>
    </source>
</evidence>
<dbReference type="NCBIfam" id="NF033855">
    <property type="entry name" value="tRNA_MNMC2"/>
    <property type="match status" value="1"/>
</dbReference>
<dbReference type="EMBL" id="JBHUJD010000029">
    <property type="protein sequence ID" value="MFD2312111.1"/>
    <property type="molecule type" value="Genomic_DNA"/>
</dbReference>
<comment type="catalytic activity">
    <reaction evidence="10">
        <text>5-aminomethyl-2-thiouridine(34) in tRNA + S-adenosyl-L-methionine = 5-methylaminomethyl-2-thiouridine(34) in tRNA + S-adenosyl-L-homocysteine + H(+)</text>
        <dbReference type="Rhea" id="RHEA:19569"/>
        <dbReference type="Rhea" id="RHEA-COMP:10195"/>
        <dbReference type="Rhea" id="RHEA-COMP:10197"/>
        <dbReference type="ChEBI" id="CHEBI:15378"/>
        <dbReference type="ChEBI" id="CHEBI:57856"/>
        <dbReference type="ChEBI" id="CHEBI:59789"/>
        <dbReference type="ChEBI" id="CHEBI:74454"/>
        <dbReference type="ChEBI" id="CHEBI:74455"/>
        <dbReference type="EC" id="2.1.1.61"/>
    </reaction>
</comment>
<feature type="domain" description="FAD dependent oxidoreductase" evidence="12">
    <location>
        <begin position="285"/>
        <end position="677"/>
    </location>
</feature>
<dbReference type="GO" id="GO:0004808">
    <property type="term" value="F:tRNA (5-methylaminomethyl-2-thiouridylate)(34)-methyltransferase activity"/>
    <property type="evidence" value="ECO:0007669"/>
    <property type="project" value="UniProtKB-EC"/>
</dbReference>
<evidence type="ECO:0000256" key="10">
    <source>
        <dbReference type="HAMAP-Rule" id="MF_01102"/>
    </source>
</evidence>
<keyword evidence="5 10" id="KW-0949">S-adenosyl-L-methionine</keyword>
<dbReference type="InterPro" id="IPR017610">
    <property type="entry name" value="tRNA_S-uridine_synth_MnmC_C"/>
</dbReference>
<dbReference type="Gene3D" id="3.40.50.150">
    <property type="entry name" value="Vaccinia Virus protein VP39"/>
    <property type="match status" value="1"/>
</dbReference>
<dbReference type="GO" id="GO:0032259">
    <property type="term" value="P:methylation"/>
    <property type="evidence" value="ECO:0007669"/>
    <property type="project" value="UniProtKB-KW"/>
</dbReference>
<dbReference type="PANTHER" id="PTHR13847:SF283">
    <property type="entry name" value="TRNA 5-METHYLAMINOMETHYL-2-THIOURIDINE BIOSYNTHESIS BIFUNCTIONAL PROTEIN MNMC"/>
    <property type="match status" value="1"/>
</dbReference>
<evidence type="ECO:0000256" key="11">
    <source>
        <dbReference type="SAM" id="MobiDB-lite"/>
    </source>
</evidence>